<evidence type="ECO:0000256" key="3">
    <source>
        <dbReference type="ARBA" id="ARBA00022833"/>
    </source>
</evidence>
<feature type="compositionally biased region" description="Polar residues" evidence="5">
    <location>
        <begin position="823"/>
        <end position="834"/>
    </location>
</feature>
<evidence type="ECO:0000256" key="1">
    <source>
        <dbReference type="ARBA" id="ARBA00022723"/>
    </source>
</evidence>
<dbReference type="EnsemblMetazoa" id="XM_038194080.1">
    <property type="protein sequence ID" value="XP_038050008.1"/>
    <property type="gene ID" value="LOC119723433"/>
</dbReference>
<feature type="region of interest" description="Disordered" evidence="5">
    <location>
        <begin position="548"/>
        <end position="599"/>
    </location>
</feature>
<dbReference type="GO" id="GO:0008270">
    <property type="term" value="F:zinc ion binding"/>
    <property type="evidence" value="ECO:0007669"/>
    <property type="project" value="UniProtKB-KW"/>
</dbReference>
<keyword evidence="1" id="KW-0479">Metal-binding</keyword>
<evidence type="ECO:0000313" key="8">
    <source>
        <dbReference type="Proteomes" id="UP000887568"/>
    </source>
</evidence>
<feature type="region of interest" description="Disordered" evidence="5">
    <location>
        <begin position="753"/>
        <end position="805"/>
    </location>
</feature>
<accession>A0A913ZE03</accession>
<feature type="compositionally biased region" description="Basic and acidic residues" evidence="5">
    <location>
        <begin position="1046"/>
        <end position="1064"/>
    </location>
</feature>
<feature type="region of interest" description="Disordered" evidence="5">
    <location>
        <begin position="612"/>
        <end position="717"/>
    </location>
</feature>
<evidence type="ECO:0000259" key="6">
    <source>
        <dbReference type="PROSITE" id="PS50178"/>
    </source>
</evidence>
<dbReference type="EnsemblMetazoa" id="XM_038194079.1">
    <property type="protein sequence ID" value="XP_038050007.1"/>
    <property type="gene ID" value="LOC119723433"/>
</dbReference>
<keyword evidence="2 4" id="KW-0863">Zinc-finger</keyword>
<protein>
    <recommendedName>
        <fullName evidence="6">FYVE-type domain-containing protein</fullName>
    </recommendedName>
</protein>
<feature type="domain" description="FYVE-type" evidence="6">
    <location>
        <begin position="83"/>
        <end position="138"/>
    </location>
</feature>
<dbReference type="PROSITE" id="PS50178">
    <property type="entry name" value="ZF_FYVE"/>
    <property type="match status" value="2"/>
</dbReference>
<dbReference type="Proteomes" id="UP000887568">
    <property type="component" value="Unplaced"/>
</dbReference>
<dbReference type="OrthoDB" id="10018316at2759"/>
<evidence type="ECO:0000313" key="7">
    <source>
        <dbReference type="EnsemblMetazoa" id="XP_038050008.1"/>
    </source>
</evidence>
<evidence type="ECO:0000256" key="4">
    <source>
        <dbReference type="PROSITE-ProRule" id="PRU00091"/>
    </source>
</evidence>
<dbReference type="PANTHER" id="PTHR13510">
    <property type="entry name" value="FYVE-FINGER-CONTAINING RAB5 EFFECTOR PROTEIN RABENOSYN-5-RELATED"/>
    <property type="match status" value="1"/>
</dbReference>
<dbReference type="AlphaFoldDB" id="A0A913ZE03"/>
<dbReference type="SMART" id="SM00064">
    <property type="entry name" value="FYVE"/>
    <property type="match status" value="2"/>
</dbReference>
<feature type="domain" description="FYVE-type" evidence="6">
    <location>
        <begin position="254"/>
        <end position="333"/>
    </location>
</feature>
<dbReference type="PANTHER" id="PTHR13510:SF48">
    <property type="entry name" value="FYVE-TYPE DOMAIN-CONTAINING PROTEIN"/>
    <property type="match status" value="1"/>
</dbReference>
<dbReference type="EnsemblMetazoa" id="XM_038194081.1">
    <property type="protein sequence ID" value="XP_038050009.1"/>
    <property type="gene ID" value="LOC119723433"/>
</dbReference>
<dbReference type="InterPro" id="IPR013083">
    <property type="entry name" value="Znf_RING/FYVE/PHD"/>
</dbReference>
<reference evidence="7" key="1">
    <citation type="submission" date="2022-11" db="UniProtKB">
        <authorList>
            <consortium name="EnsemblMetazoa"/>
        </authorList>
    </citation>
    <scope>IDENTIFICATION</scope>
</reference>
<name>A0A913ZE03_PATMI</name>
<dbReference type="InterPro" id="IPR000306">
    <property type="entry name" value="Znf_FYVE"/>
</dbReference>
<dbReference type="InterPro" id="IPR052727">
    <property type="entry name" value="Rab4/Rab5_effector"/>
</dbReference>
<feature type="region of interest" description="Disordered" evidence="5">
    <location>
        <begin position="821"/>
        <end position="1122"/>
    </location>
</feature>
<dbReference type="InterPro" id="IPR011011">
    <property type="entry name" value="Znf_FYVE_PHD"/>
</dbReference>
<sequence length="1122" mass="124184">MASAFPPTTPTSPIDRSAWRSAYRSESFVNVDDQELAQVRSQLQTFVSQHQDSNTDYTEGAITITKLHWINSSQRSKCHNSSCKLKFTLTQRKHHCRKCGEVFCAKCLQYQRKLSPTAEYDPNGKLYMVCAVCFNSETQGRGQARFWTQTFAEMRRDYLAERARFIDSTNTKPTRPYLLKECQRLVDGFSKNQTSINPTQTGKEAENEDVTKASKFFKRLGSLTTKVSKVPSLVKTGPPEWQKPDTWVPNGPNCQFCGTAFTYKKHNCYICGRLVCLTCSCKDLLIYVPDKCNHEHEGKHARWAVIKIIGSPEIEPDKRLYVRTCKVCLEELTALQVDNYKASMNGEDKDQDCMSKMMEIHGNITKFQDKIDEMLPKYKQLIDSLEIAADSPKSLPPTRNNMQVLAKHQGDLADHFTSFVVAVSRLKQLKPRTQTQLKLVKLLMRSKFSYYSDSMYTFRQLKKRLEQISPPEVLQAIQSIVDSQVIRHNPTQTLTKIRAHRPQQGYDYIDYDQLDSEPEDEGYEDVGQTPTYNPEQKEVVEAGETQGIGDRNIGQTPTCNPEQKGKGQAGETQEVGDKNVGKTPAYNPEQPKTEVGPKGARCYFWPQSVGAKKLGQTPSTYNPEQKGLVEASETQGVGDKNVGQTPTFYPEQKMAGEAYESQGDGDKNVEQTPTYYQEQKEKGKAGEIQGVGDKNVGQTPTYNSEKPKTEGGPKGARMWEYIWPQAVGARNVGQAPPTYNPEQKEVVEAGETQGIGDGNIGQTPTCNPEQKGKGQAGETQEVGDKNVGKTPAYNPEQPKTEVGPKGARMWEYFWPQAVGAKNVGQTPSTCNPEQKASVEAGETQGVGDRNVGQTPTFYPEQKMAGEACESQGDGDKNVEQTPTCNPEKNGEGKAGETMEVGDNNVRKTPRNNKEQPKTEGGPAKGARMWESRYFWPQPVGAKSVGPTPTYNPEQKGAGEASGTEGSGNKDVGQTPTFTPEQKGVGEAGETKRGGDNHIEHTSTYPEQKGVGEAGKTKGGKYKNVGQTPTYKQKQKEAGESGETQGVDDKNVGQTPTDRHPEQPRTEGGTKGARMWESLRFWPQPVGAKNVGSTPTYNPDQKGAGEVSGTQEMGTNMLEDSKT</sequence>
<feature type="compositionally biased region" description="Basic and acidic residues" evidence="5">
    <location>
        <begin position="988"/>
        <end position="1000"/>
    </location>
</feature>
<dbReference type="Gene3D" id="3.30.40.10">
    <property type="entry name" value="Zinc/RING finger domain, C3HC4 (zinc finger)"/>
    <property type="match status" value="2"/>
</dbReference>
<dbReference type="RefSeq" id="XP_038050009.1">
    <property type="nucleotide sequence ID" value="XM_038194081.1"/>
</dbReference>
<proteinExistence type="predicted"/>
<dbReference type="Pfam" id="PF01363">
    <property type="entry name" value="FYVE"/>
    <property type="match status" value="2"/>
</dbReference>
<dbReference type="RefSeq" id="XP_038050008.1">
    <property type="nucleotide sequence ID" value="XM_038194080.1"/>
</dbReference>
<organism evidence="7 8">
    <name type="scientific">Patiria miniata</name>
    <name type="common">Bat star</name>
    <name type="synonym">Asterina miniata</name>
    <dbReference type="NCBI Taxonomy" id="46514"/>
    <lineage>
        <taxon>Eukaryota</taxon>
        <taxon>Metazoa</taxon>
        <taxon>Echinodermata</taxon>
        <taxon>Eleutherozoa</taxon>
        <taxon>Asterozoa</taxon>
        <taxon>Asteroidea</taxon>
        <taxon>Valvatacea</taxon>
        <taxon>Valvatida</taxon>
        <taxon>Asterinidae</taxon>
        <taxon>Patiria</taxon>
    </lineage>
</organism>
<keyword evidence="3" id="KW-0862">Zinc</keyword>
<keyword evidence="8" id="KW-1185">Reference proteome</keyword>
<dbReference type="SUPFAM" id="SSF57903">
    <property type="entry name" value="FYVE/PHD zinc finger"/>
    <property type="match status" value="2"/>
</dbReference>
<evidence type="ECO:0000256" key="2">
    <source>
        <dbReference type="ARBA" id="ARBA00022771"/>
    </source>
</evidence>
<dbReference type="GeneID" id="119723433"/>
<evidence type="ECO:0000256" key="5">
    <source>
        <dbReference type="SAM" id="MobiDB-lite"/>
    </source>
</evidence>
<dbReference type="InterPro" id="IPR017455">
    <property type="entry name" value="Znf_FYVE-rel"/>
</dbReference>
<dbReference type="RefSeq" id="XP_038050007.1">
    <property type="nucleotide sequence ID" value="XM_038194079.1"/>
</dbReference>